<evidence type="ECO:0000256" key="5">
    <source>
        <dbReference type="ARBA" id="ARBA00011270"/>
    </source>
</evidence>
<comment type="cofactor">
    <cofactor evidence="1">
        <name>pyridoxal 5'-phosphate</name>
        <dbReference type="ChEBI" id="CHEBI:597326"/>
    </cofactor>
</comment>
<comment type="similarity">
    <text evidence="4">Belongs to the TrpB family.</text>
</comment>
<evidence type="ECO:0000256" key="4">
    <source>
        <dbReference type="ARBA" id="ARBA00009982"/>
    </source>
</evidence>
<dbReference type="GO" id="GO:0004834">
    <property type="term" value="F:tryptophan synthase activity"/>
    <property type="evidence" value="ECO:0007669"/>
    <property type="project" value="UniProtKB-EC"/>
</dbReference>
<evidence type="ECO:0000256" key="7">
    <source>
        <dbReference type="ARBA" id="ARBA00022605"/>
    </source>
</evidence>
<dbReference type="NCBIfam" id="NF009057">
    <property type="entry name" value="PRK12391.1"/>
    <property type="match status" value="1"/>
</dbReference>
<dbReference type="InterPro" id="IPR001926">
    <property type="entry name" value="TrpB-like_PALP"/>
</dbReference>
<dbReference type="PANTHER" id="PTHR48077">
    <property type="entry name" value="TRYPTOPHAN SYNTHASE-RELATED"/>
    <property type="match status" value="1"/>
</dbReference>
<comment type="function">
    <text evidence="2">The beta subunit is responsible for the synthesis of L-tryptophan from indole and L-serine.</text>
</comment>
<evidence type="ECO:0000256" key="9">
    <source>
        <dbReference type="ARBA" id="ARBA00022898"/>
    </source>
</evidence>
<dbReference type="Gene3D" id="3.40.50.1100">
    <property type="match status" value="2"/>
</dbReference>
<dbReference type="PIRSF" id="PIRSF500824">
    <property type="entry name" value="TrpB_prok"/>
    <property type="match status" value="1"/>
</dbReference>
<reference evidence="14" key="1">
    <citation type="submission" date="2020-05" db="EMBL/GenBank/DDBJ databases">
        <authorList>
            <person name="Chiriac C."/>
            <person name="Salcher M."/>
            <person name="Ghai R."/>
            <person name="Kavagutti S V."/>
        </authorList>
    </citation>
    <scope>NUCLEOTIDE SEQUENCE</scope>
</reference>
<dbReference type="GO" id="GO:0030170">
    <property type="term" value="F:pyridoxal phosphate binding"/>
    <property type="evidence" value="ECO:0007669"/>
    <property type="project" value="InterPro"/>
</dbReference>
<dbReference type="InterPro" id="IPR006654">
    <property type="entry name" value="Trp_synth_beta"/>
</dbReference>
<dbReference type="InterPro" id="IPR006316">
    <property type="entry name" value="Trp_synth_b-like"/>
</dbReference>
<evidence type="ECO:0000256" key="11">
    <source>
        <dbReference type="ARBA" id="ARBA00023239"/>
    </source>
</evidence>
<dbReference type="InterPro" id="IPR023026">
    <property type="entry name" value="Trp_synth_beta/beta-like"/>
</dbReference>
<organism evidence="14">
    <name type="scientific">freshwater metagenome</name>
    <dbReference type="NCBI Taxonomy" id="449393"/>
    <lineage>
        <taxon>unclassified sequences</taxon>
        <taxon>metagenomes</taxon>
        <taxon>ecological metagenomes</taxon>
    </lineage>
</organism>
<comment type="subunit">
    <text evidence="5">Tetramer of two alpha and two beta chains.</text>
</comment>
<comment type="pathway">
    <text evidence="3">Amino-acid biosynthesis; L-tryptophan biosynthesis; L-tryptophan from chorismate: step 5/5.</text>
</comment>
<dbReference type="GO" id="GO:0052684">
    <property type="term" value="F:L-serine hydro-lyase (adding indole, L-tryptophan-forming) activity"/>
    <property type="evidence" value="ECO:0007669"/>
    <property type="project" value="TreeGrafter"/>
</dbReference>
<evidence type="ECO:0000256" key="8">
    <source>
        <dbReference type="ARBA" id="ARBA00022822"/>
    </source>
</evidence>
<dbReference type="InterPro" id="IPR036052">
    <property type="entry name" value="TrpB-like_PALP_sf"/>
</dbReference>
<evidence type="ECO:0000256" key="2">
    <source>
        <dbReference type="ARBA" id="ARBA00002786"/>
    </source>
</evidence>
<dbReference type="PIRSF" id="PIRSF001413">
    <property type="entry name" value="Trp_syn_beta"/>
    <property type="match status" value="1"/>
</dbReference>
<evidence type="ECO:0000256" key="3">
    <source>
        <dbReference type="ARBA" id="ARBA00004733"/>
    </source>
</evidence>
<dbReference type="Pfam" id="PF00291">
    <property type="entry name" value="PALP"/>
    <property type="match status" value="1"/>
</dbReference>
<keyword evidence="11" id="KW-0456">Lyase</keyword>
<evidence type="ECO:0000256" key="10">
    <source>
        <dbReference type="ARBA" id="ARBA00023141"/>
    </source>
</evidence>
<evidence type="ECO:0000259" key="13">
    <source>
        <dbReference type="Pfam" id="PF00291"/>
    </source>
</evidence>
<sequence length="450" mass="48565">MTTKYTLNETDIPRAWLNIVPALPSPPPPALHPGTLQPAGPDDFAPLFPMDLIMQEVSMEPFIEIPEAVMDVYRLWRPTPLYRAHRLEKALGTPAHIYYKYEGTSPAGSHKPNTAVPQAYYNAKAGVKKLTTETGAGQWGTALAFACAQFDIECEVWQVRASYDAKPYRRLMMEVFGATVHPSPSDLTASGRAILAQNPDSPGSLGIAISEAVEVAAPRADTRYALGSVLNHVLLHQTVIGQEALKQFEQAGEYPDVIYGCVGGGSNFGGLTFPFLAENLAGRRNTRIVAVEPAACPSMTKGVYAYDFGDTAGMTPLMKMHTLGKDFIPDTIHAGGLRYHGMSPLVSHIYELGLIEAESKNQLDCFAAGVQFARTEGIIPAPEPTHALAACIEEALRCKETGETKVILTALCGHGMLDLAAYDNYLSGNLVDYDYPAEAIQAALAGLPKI</sequence>
<comment type="catalytic activity">
    <reaction evidence="12">
        <text>(1S,2R)-1-C-(indol-3-yl)glycerol 3-phosphate + L-serine = D-glyceraldehyde 3-phosphate + L-tryptophan + H2O</text>
        <dbReference type="Rhea" id="RHEA:10532"/>
        <dbReference type="ChEBI" id="CHEBI:15377"/>
        <dbReference type="ChEBI" id="CHEBI:33384"/>
        <dbReference type="ChEBI" id="CHEBI:57912"/>
        <dbReference type="ChEBI" id="CHEBI:58866"/>
        <dbReference type="ChEBI" id="CHEBI:59776"/>
        <dbReference type="EC" id="4.2.1.20"/>
    </reaction>
</comment>
<evidence type="ECO:0000313" key="14">
    <source>
        <dbReference type="EMBL" id="CAB4858605.1"/>
    </source>
</evidence>
<evidence type="ECO:0000256" key="12">
    <source>
        <dbReference type="ARBA" id="ARBA00049047"/>
    </source>
</evidence>
<dbReference type="CDD" id="cd06446">
    <property type="entry name" value="Trp-synth_B"/>
    <property type="match status" value="1"/>
</dbReference>
<dbReference type="AlphaFoldDB" id="A0A6J7CNL7"/>
<dbReference type="EC" id="4.2.1.20" evidence="6"/>
<gene>
    <name evidence="14" type="ORF">UFOPK3376_00123</name>
</gene>
<feature type="domain" description="Tryptophan synthase beta chain-like PALP" evidence="13">
    <location>
        <begin position="75"/>
        <end position="413"/>
    </location>
</feature>
<evidence type="ECO:0000256" key="6">
    <source>
        <dbReference type="ARBA" id="ARBA00012043"/>
    </source>
</evidence>
<evidence type="ECO:0000256" key="1">
    <source>
        <dbReference type="ARBA" id="ARBA00001933"/>
    </source>
</evidence>
<keyword evidence="9" id="KW-0663">Pyridoxal phosphate</keyword>
<protein>
    <recommendedName>
        <fullName evidence="6">tryptophan synthase</fullName>
        <ecNumber evidence="6">4.2.1.20</ecNumber>
    </recommendedName>
</protein>
<dbReference type="PANTHER" id="PTHR48077:SF6">
    <property type="entry name" value="TRYPTOPHAN SYNTHASE"/>
    <property type="match status" value="1"/>
</dbReference>
<dbReference type="SUPFAM" id="SSF53686">
    <property type="entry name" value="Tryptophan synthase beta subunit-like PLP-dependent enzymes"/>
    <property type="match status" value="1"/>
</dbReference>
<proteinExistence type="inferred from homology"/>
<dbReference type="NCBIfam" id="TIGR01415">
    <property type="entry name" value="trpB_rel"/>
    <property type="match status" value="1"/>
</dbReference>
<keyword evidence="8" id="KW-0822">Tryptophan biosynthesis</keyword>
<keyword evidence="10" id="KW-0057">Aromatic amino acid biosynthesis</keyword>
<dbReference type="HAMAP" id="MF_00133">
    <property type="entry name" value="Trp_synth_beta"/>
    <property type="match status" value="1"/>
</dbReference>
<keyword evidence="7" id="KW-0028">Amino-acid biosynthesis</keyword>
<name>A0A6J7CNL7_9ZZZZ</name>
<dbReference type="GO" id="GO:0005737">
    <property type="term" value="C:cytoplasm"/>
    <property type="evidence" value="ECO:0007669"/>
    <property type="project" value="TreeGrafter"/>
</dbReference>
<dbReference type="EMBL" id="CAFBLP010000002">
    <property type="protein sequence ID" value="CAB4858605.1"/>
    <property type="molecule type" value="Genomic_DNA"/>
</dbReference>
<accession>A0A6J7CNL7</accession>